<reference evidence="3" key="1">
    <citation type="submission" date="2022-10" db="EMBL/GenBank/DDBJ databases">
        <title>Genome assembly of Pristionchus species.</title>
        <authorList>
            <person name="Yoshida K."/>
            <person name="Sommer R.J."/>
        </authorList>
    </citation>
    <scope>NUCLEOTIDE SEQUENCE [LARGE SCALE GENOMIC DNA]</scope>
    <source>
        <strain evidence="3">RS5460</strain>
    </source>
</reference>
<evidence type="ECO:0000313" key="2">
    <source>
        <dbReference type="EMBL" id="GMR61284.1"/>
    </source>
</evidence>
<feature type="compositionally biased region" description="Basic and acidic residues" evidence="1">
    <location>
        <begin position="174"/>
        <end position="211"/>
    </location>
</feature>
<feature type="compositionally biased region" description="Basic residues" evidence="1">
    <location>
        <begin position="215"/>
        <end position="226"/>
    </location>
</feature>
<dbReference type="AlphaFoldDB" id="A0AAN5DGC5"/>
<proteinExistence type="predicted"/>
<sequence length="253" mass="28369">GHGCSEETEASLSRLGRRLHGVGLVGSHHEEGQRLDVEVGDDVAEHVEVGRLLVALDELEEGHERQAGGAGIQQRQKHVRDRERACEESGNEGQSEGATDRCTEKIGTGGSKGGSTVREHQRDDQRGKEGQGLGTEISRVEASSEENSTSERVREQEHPQLGVRSSNGLLSLDRVVRVEGQGDKRRKNQEPTSEKEMNEATEDVGAHEETNRGSQRQHRSPKERRQHRRWGCLYVTLVLYNILNRRLERLRLR</sequence>
<accession>A0AAN5DGC5</accession>
<feature type="compositionally biased region" description="Basic and acidic residues" evidence="1">
    <location>
        <begin position="117"/>
        <end position="129"/>
    </location>
</feature>
<feature type="compositionally biased region" description="Basic and acidic residues" evidence="1">
    <location>
        <begin position="149"/>
        <end position="158"/>
    </location>
</feature>
<comment type="caution">
    <text evidence="2">The sequence shown here is derived from an EMBL/GenBank/DDBJ whole genome shotgun (WGS) entry which is preliminary data.</text>
</comment>
<feature type="non-terminal residue" evidence="2">
    <location>
        <position position="1"/>
    </location>
</feature>
<organism evidence="2 3">
    <name type="scientific">Pristionchus mayeri</name>
    <dbReference type="NCBI Taxonomy" id="1317129"/>
    <lineage>
        <taxon>Eukaryota</taxon>
        <taxon>Metazoa</taxon>
        <taxon>Ecdysozoa</taxon>
        <taxon>Nematoda</taxon>
        <taxon>Chromadorea</taxon>
        <taxon>Rhabditida</taxon>
        <taxon>Rhabditina</taxon>
        <taxon>Diplogasteromorpha</taxon>
        <taxon>Diplogasteroidea</taxon>
        <taxon>Neodiplogasteridae</taxon>
        <taxon>Pristionchus</taxon>
    </lineage>
</organism>
<name>A0AAN5DGC5_9BILA</name>
<evidence type="ECO:0000313" key="3">
    <source>
        <dbReference type="Proteomes" id="UP001328107"/>
    </source>
</evidence>
<dbReference type="Proteomes" id="UP001328107">
    <property type="component" value="Unassembled WGS sequence"/>
</dbReference>
<evidence type="ECO:0000256" key="1">
    <source>
        <dbReference type="SAM" id="MobiDB-lite"/>
    </source>
</evidence>
<protein>
    <submittedName>
        <fullName evidence="2">Uncharacterized protein</fullName>
    </submittedName>
</protein>
<keyword evidence="3" id="KW-1185">Reference proteome</keyword>
<feature type="region of interest" description="Disordered" evidence="1">
    <location>
        <begin position="63"/>
        <end position="226"/>
    </location>
</feature>
<gene>
    <name evidence="2" type="ORF">PMAYCL1PPCAC_31479</name>
</gene>
<dbReference type="EMBL" id="BTRK01000006">
    <property type="protein sequence ID" value="GMR61284.1"/>
    <property type="molecule type" value="Genomic_DNA"/>
</dbReference>